<dbReference type="OrthoDB" id="6499176at2759"/>
<feature type="region of interest" description="Disordered" evidence="1">
    <location>
        <begin position="391"/>
        <end position="419"/>
    </location>
</feature>
<feature type="compositionally biased region" description="Low complexity" evidence="1">
    <location>
        <begin position="238"/>
        <end position="248"/>
    </location>
</feature>
<proteinExistence type="predicted"/>
<evidence type="ECO:0000313" key="3">
    <source>
        <dbReference type="EnsemblMetazoa" id="KAF7491717.1"/>
    </source>
</evidence>
<evidence type="ECO:0000313" key="4">
    <source>
        <dbReference type="Proteomes" id="UP000070412"/>
    </source>
</evidence>
<feature type="compositionally biased region" description="Low complexity" evidence="1">
    <location>
        <begin position="115"/>
        <end position="125"/>
    </location>
</feature>
<dbReference type="Proteomes" id="UP000070412">
    <property type="component" value="Unassembled WGS sequence"/>
</dbReference>
<dbReference type="EMBL" id="WVUK01000058">
    <property type="protein sequence ID" value="KAF7491717.1"/>
    <property type="molecule type" value="Genomic_DNA"/>
</dbReference>
<feature type="region of interest" description="Disordered" evidence="1">
    <location>
        <begin position="114"/>
        <end position="136"/>
    </location>
</feature>
<feature type="compositionally biased region" description="Polar residues" evidence="1">
    <location>
        <begin position="392"/>
        <end position="408"/>
    </location>
</feature>
<feature type="region of interest" description="Disordered" evidence="1">
    <location>
        <begin position="237"/>
        <end position="278"/>
    </location>
</feature>
<dbReference type="AlphaFoldDB" id="A0A834R7J9"/>
<sequence>MSYHQRSPCKKYFDKMNAEDLRKTLSSTKFVPFRRKSETTSDSDSDNSNMELADDISSQSSFDSYSYEISTRFHQINSNNHEDRIQSKQNQIQTMKEGNFGNFHQRLISRRKIKSIASTSSTSSRYPDDDDKTDNSLDSATMKAHEEILRNANLLKQERVISNDNSGYMKKTYHHHHHYISKSPELRMKQDHQAGTRINQHSNVKDETRLLNEFDAILNLEESKLSNFGDDVFHSIPNNNNNSNSASNTKTISRSSTENFSNETDKPKSSASPRFRRKNQVLKAATSIPSLIFSNKNFKQKPSTSNLAVVDTNIEYEINQQEKYLQEDSLSKKNSIDDDVFGITATKARRSPLRILGNLVDDKIFRGRWSTAKRAKSTDEITWALAQEEKNLLQQNNGPNRPRSVNSKQARKKSLGGFLSAPSTDMNNNFFSIKKTPSKNKLEKFKNNSDSNSEISINQSVYPVNKTTKFKFMEITRRKPSNSSYTETFNVSDSSINSVTERKPIRRKIISNVWPSSAPSDRHQDSSTSITMKNTSKNLNQGIIQRNEIKAETLAEIEAFEKMLESHLQED</sequence>
<reference evidence="2" key="2">
    <citation type="submission" date="2020-01" db="EMBL/GenBank/DDBJ databases">
        <authorList>
            <person name="Korhonen P.K.K."/>
            <person name="Guangxu M.G."/>
            <person name="Wang T.W."/>
            <person name="Stroehlein A.J.S."/>
            <person name="Young N.D."/>
            <person name="Ang C.-S.A."/>
            <person name="Fernando D.W.F."/>
            <person name="Lu H.L."/>
            <person name="Taylor S.T."/>
            <person name="Ehtesham M.E.M."/>
            <person name="Najaraj S.H.N."/>
            <person name="Harsha G.H.G."/>
            <person name="Madugundu A.M."/>
            <person name="Renuse S.R."/>
            <person name="Holt D.H."/>
            <person name="Pandey A.P."/>
            <person name="Papenfuss A.P."/>
            <person name="Gasser R.B.G."/>
            <person name="Fischer K.F."/>
        </authorList>
    </citation>
    <scope>NUCLEOTIDE SEQUENCE</scope>
    <source>
        <strain evidence="2">SSS_KF_BRIS2020</strain>
    </source>
</reference>
<name>A0A834R7J9_SARSC</name>
<feature type="compositionally biased region" description="Polar residues" evidence="1">
    <location>
        <begin position="249"/>
        <end position="262"/>
    </location>
</feature>
<accession>A0A834R7J9</accession>
<feature type="region of interest" description="Disordered" evidence="1">
    <location>
        <begin position="34"/>
        <end position="57"/>
    </location>
</feature>
<reference evidence="3" key="3">
    <citation type="submission" date="2022-06" db="UniProtKB">
        <authorList>
            <consortium name="EnsemblMetazoa"/>
        </authorList>
    </citation>
    <scope>IDENTIFICATION</scope>
</reference>
<organism evidence="2">
    <name type="scientific">Sarcoptes scabiei</name>
    <name type="common">Itch mite</name>
    <name type="synonym">Acarus scabiei</name>
    <dbReference type="NCBI Taxonomy" id="52283"/>
    <lineage>
        <taxon>Eukaryota</taxon>
        <taxon>Metazoa</taxon>
        <taxon>Ecdysozoa</taxon>
        <taxon>Arthropoda</taxon>
        <taxon>Chelicerata</taxon>
        <taxon>Arachnida</taxon>
        <taxon>Acari</taxon>
        <taxon>Acariformes</taxon>
        <taxon>Sarcoptiformes</taxon>
        <taxon>Astigmata</taxon>
        <taxon>Psoroptidia</taxon>
        <taxon>Sarcoptoidea</taxon>
        <taxon>Sarcoptidae</taxon>
        <taxon>Sarcoptinae</taxon>
        <taxon>Sarcoptes</taxon>
    </lineage>
</organism>
<evidence type="ECO:0000256" key="1">
    <source>
        <dbReference type="SAM" id="MobiDB-lite"/>
    </source>
</evidence>
<keyword evidence="4" id="KW-1185">Reference proteome</keyword>
<evidence type="ECO:0000313" key="2">
    <source>
        <dbReference type="EMBL" id="KAF7491717.1"/>
    </source>
</evidence>
<dbReference type="EnsemblMetazoa" id="SSS_3666s_mrna">
    <property type="protein sequence ID" value="KAF7491717.1"/>
    <property type="gene ID" value="SSS_3666"/>
</dbReference>
<protein>
    <submittedName>
        <fullName evidence="2 3">Uncharacterized protein</fullName>
    </submittedName>
</protein>
<feature type="region of interest" description="Disordered" evidence="1">
    <location>
        <begin position="514"/>
        <end position="534"/>
    </location>
</feature>
<gene>
    <name evidence="2" type="ORF">SSS_3666</name>
</gene>
<reference evidence="4" key="1">
    <citation type="journal article" date="2020" name="PLoS Negl. Trop. Dis.">
        <title>High-quality nuclear genome for Sarcoptes scabiei-A critical resource for a neglected parasite.</title>
        <authorList>
            <person name="Korhonen P.K."/>
            <person name="Gasser R.B."/>
            <person name="Ma G."/>
            <person name="Wang T."/>
            <person name="Stroehlein A.J."/>
            <person name="Young N.D."/>
            <person name="Ang C.S."/>
            <person name="Fernando D.D."/>
            <person name="Lu H.C."/>
            <person name="Taylor S."/>
            <person name="Reynolds S.L."/>
            <person name="Mofiz E."/>
            <person name="Najaraj S.H."/>
            <person name="Gowda H."/>
            <person name="Madugundu A."/>
            <person name="Renuse S."/>
            <person name="Holt D."/>
            <person name="Pandey A."/>
            <person name="Papenfuss A.T."/>
            <person name="Fischer K."/>
        </authorList>
    </citation>
    <scope>NUCLEOTIDE SEQUENCE [LARGE SCALE GENOMIC DNA]</scope>
</reference>